<reference evidence="2 3" key="1">
    <citation type="journal article" date="2015" name="Int. J. Syst. Evol. Microbiol.">
        <title>Revisiting Corynebacterium glyciniphilum (ex Kubota et al., 1972) sp. nov., nom. rev., isolated from putrefied banana.</title>
        <authorList>
            <person name="Al-Dilaimi A."/>
            <person name="Bednarz H."/>
            <person name="Lomker A."/>
            <person name="Niehaus K."/>
            <person name="Kalinowski J."/>
            <person name="Ruckert C."/>
        </authorList>
    </citation>
    <scope>NUCLEOTIDE SEQUENCE [LARGE SCALE GENOMIC DNA]</scope>
    <source>
        <strain evidence="2">AJ 3170</strain>
    </source>
</reference>
<keyword evidence="1" id="KW-0812">Transmembrane</keyword>
<gene>
    <name evidence="2" type="ORF">CGLY_00160</name>
</gene>
<evidence type="ECO:0000256" key="1">
    <source>
        <dbReference type="SAM" id="Phobius"/>
    </source>
</evidence>
<name>X5E4S3_9CORY</name>
<evidence type="ECO:0000313" key="2">
    <source>
        <dbReference type="EMBL" id="AHW62480.1"/>
    </source>
</evidence>
<sequence>MGNKFEEYSGGMKLSALSLTVVVVLAIYVVTADASQWVQFAAITAVAVIAVLFIRISGIGRNKRAENR</sequence>
<dbReference type="Proteomes" id="UP000023703">
    <property type="component" value="Chromosome"/>
</dbReference>
<dbReference type="AlphaFoldDB" id="X5E4S3"/>
<feature type="transmembrane region" description="Helical" evidence="1">
    <location>
        <begin position="37"/>
        <end position="58"/>
    </location>
</feature>
<evidence type="ECO:0000313" key="3">
    <source>
        <dbReference type="Proteomes" id="UP000023703"/>
    </source>
</evidence>
<keyword evidence="1" id="KW-1133">Transmembrane helix</keyword>
<feature type="transmembrane region" description="Helical" evidence="1">
    <location>
        <begin position="12"/>
        <end position="31"/>
    </location>
</feature>
<keyword evidence="1" id="KW-0472">Membrane</keyword>
<proteinExistence type="predicted"/>
<protein>
    <submittedName>
        <fullName evidence="2">Putative membrane protein</fullName>
    </submittedName>
</protein>
<dbReference type="KEGG" id="cgy:CGLY_00160"/>
<organism evidence="2 3">
    <name type="scientific">Corynebacterium glyciniphilum AJ 3170</name>
    <dbReference type="NCBI Taxonomy" id="1404245"/>
    <lineage>
        <taxon>Bacteria</taxon>
        <taxon>Bacillati</taxon>
        <taxon>Actinomycetota</taxon>
        <taxon>Actinomycetes</taxon>
        <taxon>Mycobacteriales</taxon>
        <taxon>Corynebacteriaceae</taxon>
        <taxon>Corynebacterium</taxon>
    </lineage>
</organism>
<dbReference type="EMBL" id="CP006842">
    <property type="protein sequence ID" value="AHW62480.1"/>
    <property type="molecule type" value="Genomic_DNA"/>
</dbReference>
<accession>X5E4S3</accession>
<dbReference type="HOGENOM" id="CLU_2786822_0_0_11"/>
<keyword evidence="3" id="KW-1185">Reference proteome</keyword>